<protein>
    <submittedName>
        <fullName evidence="2">Uncharacterized protein</fullName>
    </submittedName>
</protein>
<sequence length="324" mass="36337">MASKRRNVFYQNRKQETTEICHPFVECFPRSHRDTTAVPHLAKERCLQLLFPLLCPISSCGHPPGERTMEDCRVTVILDEDVDYSSLSSGEPLSYTSLEEFSQSVLYDSDLESLESEDSDPKGMVNFGETLTNMKAAAEAEEEKAFMPSQKSGGEAEPGELELLPRRSYPRLPWDEDQDVVGITELVKAFGQAKEDTSVKNVLEVRKSIRTSTAGTSSPGLDDETILAKCPSEIMDESDALALQELNASLTYRAATEGELNLRKFRVLGGVYYVDLTEQPPQEYVLKDRSKVKLLFGPYALRRKEFAVEYRPPAVVESEDKDDT</sequence>
<dbReference type="AlphaFoldDB" id="A0ABD0XVR9"/>
<dbReference type="EMBL" id="JBFDAA010000020">
    <property type="protein sequence ID" value="KAL1115268.1"/>
    <property type="molecule type" value="Genomic_DNA"/>
</dbReference>
<reference evidence="2 3" key="1">
    <citation type="submission" date="2024-07" db="EMBL/GenBank/DDBJ databases">
        <title>Chromosome-level genome assembly of the water stick insect Ranatra chinensis (Heteroptera: Nepidae).</title>
        <authorList>
            <person name="Liu X."/>
        </authorList>
    </citation>
    <scope>NUCLEOTIDE SEQUENCE [LARGE SCALE GENOMIC DNA]</scope>
    <source>
        <strain evidence="2">Cailab_2021Rc</strain>
        <tissue evidence="2">Muscle</tissue>
    </source>
</reference>
<evidence type="ECO:0000313" key="3">
    <source>
        <dbReference type="Proteomes" id="UP001558652"/>
    </source>
</evidence>
<comment type="caution">
    <text evidence="2">The sequence shown here is derived from an EMBL/GenBank/DDBJ whole genome shotgun (WGS) entry which is preliminary data.</text>
</comment>
<dbReference type="Proteomes" id="UP001558652">
    <property type="component" value="Unassembled WGS sequence"/>
</dbReference>
<evidence type="ECO:0000313" key="2">
    <source>
        <dbReference type="EMBL" id="KAL1115268.1"/>
    </source>
</evidence>
<evidence type="ECO:0000256" key="1">
    <source>
        <dbReference type="SAM" id="MobiDB-lite"/>
    </source>
</evidence>
<accession>A0ABD0XVR9</accession>
<keyword evidence="3" id="KW-1185">Reference proteome</keyword>
<feature type="region of interest" description="Disordered" evidence="1">
    <location>
        <begin position="144"/>
        <end position="164"/>
    </location>
</feature>
<organism evidence="2 3">
    <name type="scientific">Ranatra chinensis</name>
    <dbReference type="NCBI Taxonomy" id="642074"/>
    <lineage>
        <taxon>Eukaryota</taxon>
        <taxon>Metazoa</taxon>
        <taxon>Ecdysozoa</taxon>
        <taxon>Arthropoda</taxon>
        <taxon>Hexapoda</taxon>
        <taxon>Insecta</taxon>
        <taxon>Pterygota</taxon>
        <taxon>Neoptera</taxon>
        <taxon>Paraneoptera</taxon>
        <taxon>Hemiptera</taxon>
        <taxon>Heteroptera</taxon>
        <taxon>Panheteroptera</taxon>
        <taxon>Nepomorpha</taxon>
        <taxon>Nepidae</taxon>
        <taxon>Ranatrinae</taxon>
        <taxon>Ranatra</taxon>
    </lineage>
</organism>
<name>A0ABD0XVR9_9HEMI</name>
<proteinExistence type="predicted"/>
<gene>
    <name evidence="2" type="ORF">AAG570_007299</name>
</gene>